<organism evidence="5">
    <name type="scientific">Meiothermus ruber</name>
    <dbReference type="NCBI Taxonomy" id="277"/>
    <lineage>
        <taxon>Bacteria</taxon>
        <taxon>Thermotogati</taxon>
        <taxon>Deinococcota</taxon>
        <taxon>Deinococci</taxon>
        <taxon>Thermales</taxon>
        <taxon>Thermaceae</taxon>
        <taxon>Meiothermus</taxon>
    </lineage>
</organism>
<dbReference type="Pfam" id="PF00326">
    <property type="entry name" value="Peptidase_S9"/>
    <property type="match status" value="1"/>
</dbReference>
<dbReference type="EMBL" id="DSWI01000012">
    <property type="protein sequence ID" value="HFG20244.1"/>
    <property type="molecule type" value="Genomic_DNA"/>
</dbReference>
<comment type="caution">
    <text evidence="5">The sequence shown here is derived from an EMBL/GenBank/DDBJ whole genome shotgun (WGS) entry which is preliminary data.</text>
</comment>
<feature type="signal peptide" evidence="2">
    <location>
        <begin position="1"/>
        <end position="22"/>
    </location>
</feature>
<proteinExistence type="predicted"/>
<sequence>MPRPTIFSRTTLLAALLGTALAQGALEAHPMSIEALRQGSYPGSAITLEQTLAPGANYRRYIASYRSEGLKIYGLLTVPNGARPRAGWPAIVFVHGYIPPAQYRTTERYGAYVDALARAGYIVFKIDLRGHGNSEGTASGAYWSPDYTIDTLNAFASLRRFPQANPERIGIWGHSMGGYLALRAMVVEPRIRVGVIWAGVVGTYEDLLYRWRRSPPAQLPPGALRRRELFLARYGSPESNPGFWASITAHNYLERVGPIQLHHGLADTVVPVSFSQRLAQRLRAAGRPYELFTYPGNDHNLSQSFGLAMRRSVAYFDRYLKR</sequence>
<feature type="domain" description="Serine aminopeptidase S33" evidence="4">
    <location>
        <begin position="90"/>
        <end position="199"/>
    </location>
</feature>
<evidence type="ECO:0000259" key="3">
    <source>
        <dbReference type="Pfam" id="PF00326"/>
    </source>
</evidence>
<evidence type="ECO:0000256" key="1">
    <source>
        <dbReference type="ARBA" id="ARBA00022801"/>
    </source>
</evidence>
<evidence type="ECO:0000259" key="4">
    <source>
        <dbReference type="Pfam" id="PF12146"/>
    </source>
</evidence>
<accession>A0A7C3I3D1</accession>
<protein>
    <submittedName>
        <fullName evidence="5">Alpha/beta fold hydrolase</fullName>
    </submittedName>
</protein>
<dbReference type="PROSITE" id="PS00708">
    <property type="entry name" value="PRO_ENDOPEP_SER"/>
    <property type="match status" value="1"/>
</dbReference>
<reference evidence="5" key="1">
    <citation type="journal article" date="2020" name="mSystems">
        <title>Genome- and Community-Level Interaction Insights into Carbon Utilization and Element Cycling Functions of Hydrothermarchaeota in Hydrothermal Sediment.</title>
        <authorList>
            <person name="Zhou Z."/>
            <person name="Liu Y."/>
            <person name="Xu W."/>
            <person name="Pan J."/>
            <person name="Luo Z.H."/>
            <person name="Li M."/>
        </authorList>
    </citation>
    <scope>NUCLEOTIDE SEQUENCE [LARGE SCALE GENOMIC DNA]</scope>
    <source>
        <strain evidence="5">SpSt-524</strain>
    </source>
</reference>
<feature type="chain" id="PRO_5027876377" evidence="2">
    <location>
        <begin position="23"/>
        <end position="322"/>
    </location>
</feature>
<feature type="domain" description="Peptidase S9 prolyl oligopeptidase catalytic" evidence="3">
    <location>
        <begin position="234"/>
        <end position="321"/>
    </location>
</feature>
<dbReference type="AlphaFoldDB" id="A0A7C3I3D1"/>
<dbReference type="Gene3D" id="3.40.50.1820">
    <property type="entry name" value="alpha/beta hydrolase"/>
    <property type="match status" value="1"/>
</dbReference>
<dbReference type="InterPro" id="IPR050261">
    <property type="entry name" value="FrsA_esterase"/>
</dbReference>
<keyword evidence="1 5" id="KW-0378">Hydrolase</keyword>
<dbReference type="SUPFAM" id="SSF53474">
    <property type="entry name" value="alpha/beta-Hydrolases"/>
    <property type="match status" value="1"/>
</dbReference>
<dbReference type="PANTHER" id="PTHR22946:SF9">
    <property type="entry name" value="POLYKETIDE TRANSFERASE AF380"/>
    <property type="match status" value="1"/>
</dbReference>
<keyword evidence="2" id="KW-0732">Signal</keyword>
<dbReference type="GO" id="GO:0052689">
    <property type="term" value="F:carboxylic ester hydrolase activity"/>
    <property type="evidence" value="ECO:0007669"/>
    <property type="project" value="UniProtKB-ARBA"/>
</dbReference>
<dbReference type="InterPro" id="IPR001375">
    <property type="entry name" value="Peptidase_S9_cat"/>
</dbReference>
<dbReference type="GO" id="GO:0006508">
    <property type="term" value="P:proteolysis"/>
    <property type="evidence" value="ECO:0007669"/>
    <property type="project" value="InterPro"/>
</dbReference>
<dbReference type="InterPro" id="IPR029058">
    <property type="entry name" value="AB_hydrolase_fold"/>
</dbReference>
<dbReference type="InterPro" id="IPR002471">
    <property type="entry name" value="Pept_S9_AS"/>
</dbReference>
<dbReference type="PANTHER" id="PTHR22946">
    <property type="entry name" value="DIENELACTONE HYDROLASE DOMAIN-CONTAINING PROTEIN-RELATED"/>
    <property type="match status" value="1"/>
</dbReference>
<dbReference type="Pfam" id="PF12146">
    <property type="entry name" value="Hydrolase_4"/>
    <property type="match status" value="1"/>
</dbReference>
<dbReference type="InterPro" id="IPR022742">
    <property type="entry name" value="Hydrolase_4"/>
</dbReference>
<evidence type="ECO:0000256" key="2">
    <source>
        <dbReference type="SAM" id="SignalP"/>
    </source>
</evidence>
<dbReference type="GO" id="GO:0004252">
    <property type="term" value="F:serine-type endopeptidase activity"/>
    <property type="evidence" value="ECO:0007669"/>
    <property type="project" value="InterPro"/>
</dbReference>
<dbReference type="RefSeq" id="WP_409656687.1">
    <property type="nucleotide sequence ID" value="NZ_JBKBUW010000031.1"/>
</dbReference>
<evidence type="ECO:0000313" key="5">
    <source>
        <dbReference type="EMBL" id="HFG20244.1"/>
    </source>
</evidence>
<name>A0A7C3I3D1_MEIRU</name>
<gene>
    <name evidence="5" type="ORF">ENS82_05905</name>
</gene>